<evidence type="ECO:0000256" key="1">
    <source>
        <dbReference type="SAM" id="MobiDB-lite"/>
    </source>
</evidence>
<evidence type="ECO:0000313" key="3">
    <source>
        <dbReference type="Proteomes" id="UP000324800"/>
    </source>
</evidence>
<evidence type="ECO:0000313" key="2">
    <source>
        <dbReference type="EMBL" id="KAA6365913.1"/>
    </source>
</evidence>
<feature type="region of interest" description="Disordered" evidence="1">
    <location>
        <begin position="81"/>
        <end position="101"/>
    </location>
</feature>
<feature type="compositionally biased region" description="Basic and acidic residues" evidence="1">
    <location>
        <begin position="83"/>
        <end position="101"/>
    </location>
</feature>
<dbReference type="Proteomes" id="UP000324800">
    <property type="component" value="Unassembled WGS sequence"/>
</dbReference>
<comment type="caution">
    <text evidence="2">The sequence shown here is derived from an EMBL/GenBank/DDBJ whole genome shotgun (WGS) entry which is preliminary data.</text>
</comment>
<dbReference type="EMBL" id="SNRW01019937">
    <property type="protein sequence ID" value="KAA6365913.1"/>
    <property type="molecule type" value="Genomic_DNA"/>
</dbReference>
<dbReference type="AlphaFoldDB" id="A0A5J4U6Y5"/>
<accession>A0A5J4U6Y5</accession>
<sequence>MAFEIKKSGEINSQLQDRPMFEIILAENQRHIIELYLEYVQALLQELGENMNKIQDVINMQTSIQSKHITQYRRKSLAIFTDNDDHHPPTNIDSESRSKMKEKMPLQYRIRKWTDQEVKSLAVGIKEQNQHWLYDQALAKYNNSSRSKQDEELYTKEKEAINMIDERQLEASKLLGSIVFNGQKKKKED</sequence>
<organism evidence="2 3">
    <name type="scientific">Streblomastix strix</name>
    <dbReference type="NCBI Taxonomy" id="222440"/>
    <lineage>
        <taxon>Eukaryota</taxon>
        <taxon>Metamonada</taxon>
        <taxon>Preaxostyla</taxon>
        <taxon>Oxymonadida</taxon>
        <taxon>Streblomastigidae</taxon>
        <taxon>Streblomastix</taxon>
    </lineage>
</organism>
<protein>
    <submittedName>
        <fullName evidence="2">Uncharacterized protein</fullName>
    </submittedName>
</protein>
<reference evidence="2 3" key="1">
    <citation type="submission" date="2019-03" db="EMBL/GenBank/DDBJ databases">
        <title>Single cell metagenomics reveals metabolic interactions within the superorganism composed of flagellate Streblomastix strix and complex community of Bacteroidetes bacteria on its surface.</title>
        <authorList>
            <person name="Treitli S.C."/>
            <person name="Kolisko M."/>
            <person name="Husnik F."/>
            <person name="Keeling P."/>
            <person name="Hampl V."/>
        </authorList>
    </citation>
    <scope>NUCLEOTIDE SEQUENCE [LARGE SCALE GENOMIC DNA]</scope>
    <source>
        <strain evidence="2">ST1C</strain>
    </source>
</reference>
<proteinExistence type="predicted"/>
<gene>
    <name evidence="2" type="ORF">EZS28_038561</name>
</gene>
<name>A0A5J4U6Y5_9EUKA</name>